<evidence type="ECO:0000313" key="1">
    <source>
        <dbReference type="EMBL" id="TXD36987.1"/>
    </source>
</evidence>
<name>A0A5C6XB88_9DELT</name>
<dbReference type="InterPro" id="IPR014858">
    <property type="entry name" value="BrxB"/>
</dbReference>
<dbReference type="OrthoDB" id="1093513at2"/>
<evidence type="ECO:0000313" key="2">
    <source>
        <dbReference type="Proteomes" id="UP000321412"/>
    </source>
</evidence>
<gene>
    <name evidence="1" type="ORF">FRC98_09605</name>
</gene>
<dbReference type="EMBL" id="VOSM01000004">
    <property type="protein sequence ID" value="TXD36987.1"/>
    <property type="molecule type" value="Genomic_DNA"/>
</dbReference>
<proteinExistence type="predicted"/>
<dbReference type="AlphaFoldDB" id="A0A5C6XB88"/>
<reference evidence="1 2" key="1">
    <citation type="submission" date="2019-08" db="EMBL/GenBank/DDBJ databases">
        <title>Bradymonadales sp. TMQ4.</title>
        <authorList>
            <person name="Liang Q."/>
        </authorList>
    </citation>
    <scope>NUCLEOTIDE SEQUENCE [LARGE SCALE GENOMIC DNA]</scope>
    <source>
        <strain evidence="1 2">TMQ4</strain>
    </source>
</reference>
<dbReference type="Proteomes" id="UP000321412">
    <property type="component" value="Unassembled WGS sequence"/>
</dbReference>
<keyword evidence="2" id="KW-1185">Reference proteome</keyword>
<dbReference type="Pfam" id="PF08747">
    <property type="entry name" value="BrxB"/>
    <property type="match status" value="1"/>
</dbReference>
<accession>A0A5C6XB88</accession>
<comment type="caution">
    <text evidence="1">The sequence shown here is derived from an EMBL/GenBank/DDBJ whole genome shotgun (WGS) entry which is preliminary data.</text>
</comment>
<protein>
    <submittedName>
        <fullName evidence="1">DUF1788 domain-containing protein</fullName>
    </submittedName>
</protein>
<dbReference type="RefSeq" id="WP_146981111.1">
    <property type="nucleotide sequence ID" value="NZ_VOSM01000004.1"/>
</dbReference>
<organism evidence="1 2">
    <name type="scientific">Lujinxingia vulgaris</name>
    <dbReference type="NCBI Taxonomy" id="2600176"/>
    <lineage>
        <taxon>Bacteria</taxon>
        <taxon>Deltaproteobacteria</taxon>
        <taxon>Bradymonadales</taxon>
        <taxon>Lujinxingiaceae</taxon>
        <taxon>Lujinxingia</taxon>
    </lineage>
</organism>
<sequence length="223" mass="25237">MSRPDINPRARDLTWTLKALEQDLIDENGPRISTMRNYRFAIAVYDPAEEFDLRKGLSALSGRLTREGWVVHTISLHRVLLERLRRDLGEKNIERIIAREKRLAARPGGVERAASYLNEKITLLVEGPDGIAADVAGEIDTLIEENAERADRIVVFIARTGALYPFMRTSALLKHIDGRTHNLPVVLFYPGSRDGERGLSFMKVLPAFGDYRPQIYTPDSLKI</sequence>